<dbReference type="Proteomes" id="UP000245535">
    <property type="component" value="Unassembled WGS sequence"/>
</dbReference>
<dbReference type="AlphaFoldDB" id="A0A315ZB74"/>
<evidence type="ECO:0000313" key="2">
    <source>
        <dbReference type="EMBL" id="PWJ42836.1"/>
    </source>
</evidence>
<dbReference type="Pfam" id="PF09992">
    <property type="entry name" value="NAGPA"/>
    <property type="match status" value="1"/>
</dbReference>
<sequence>MKKRTLFKLCISLFGVLLLLLFKPLSNAHFLFTNGGDLVIDLARDTVLLYESDQVEVSEIKFRRSKIGDIQKLLYRISNPELYLIKFKKNKYNFSLSYNKEGESARSLVDGTTVFAINSSFYNEQGNSLGELIIDGQRFGEKSSSSGFFKVINGKAIVGPKSVFSLRLGHIDYSCQAHPSVMKNGKIWDYISRETLNQNQWSRKTYRNLCGMDKDGNICFLVSGNGGLVSVKEITEIGKSVGIRTASLFDAGSALQYRFSNDEFSLNFSASNNLLDLGKTVDRLFKELTGKKFYNISPVFIVYDDK</sequence>
<accession>A0A315ZB74</accession>
<proteinExistence type="predicted"/>
<gene>
    <name evidence="2" type="ORF">BC781_102382</name>
</gene>
<dbReference type="OrthoDB" id="181977at2"/>
<evidence type="ECO:0000313" key="3">
    <source>
        <dbReference type="Proteomes" id="UP000245535"/>
    </source>
</evidence>
<dbReference type="RefSeq" id="WP_109616959.1">
    <property type="nucleotide sequence ID" value="NZ_QGDO01000002.1"/>
</dbReference>
<dbReference type="InterPro" id="IPR018711">
    <property type="entry name" value="NAGPA"/>
</dbReference>
<evidence type="ECO:0000259" key="1">
    <source>
        <dbReference type="Pfam" id="PF09992"/>
    </source>
</evidence>
<feature type="domain" description="Phosphodiester glycosidase" evidence="1">
    <location>
        <begin position="112"/>
        <end position="254"/>
    </location>
</feature>
<protein>
    <submittedName>
        <fullName evidence="2">Uncharacterized protein DUF2233</fullName>
    </submittedName>
</protein>
<organism evidence="2 3">
    <name type="scientific">Sediminitomix flava</name>
    <dbReference type="NCBI Taxonomy" id="379075"/>
    <lineage>
        <taxon>Bacteria</taxon>
        <taxon>Pseudomonadati</taxon>
        <taxon>Bacteroidota</taxon>
        <taxon>Cytophagia</taxon>
        <taxon>Cytophagales</taxon>
        <taxon>Flammeovirgaceae</taxon>
        <taxon>Sediminitomix</taxon>
    </lineage>
</organism>
<name>A0A315ZB74_SEDFL</name>
<reference evidence="2 3" key="1">
    <citation type="submission" date="2018-03" db="EMBL/GenBank/DDBJ databases">
        <title>Genomic Encyclopedia of Archaeal and Bacterial Type Strains, Phase II (KMG-II): from individual species to whole genera.</title>
        <authorList>
            <person name="Goeker M."/>
        </authorList>
    </citation>
    <scope>NUCLEOTIDE SEQUENCE [LARGE SCALE GENOMIC DNA]</scope>
    <source>
        <strain evidence="2 3">DSM 28229</strain>
    </source>
</reference>
<keyword evidence="3" id="KW-1185">Reference proteome</keyword>
<dbReference type="EMBL" id="QGDO01000002">
    <property type="protein sequence ID" value="PWJ42836.1"/>
    <property type="molecule type" value="Genomic_DNA"/>
</dbReference>
<comment type="caution">
    <text evidence="2">The sequence shown here is derived from an EMBL/GenBank/DDBJ whole genome shotgun (WGS) entry which is preliminary data.</text>
</comment>